<reference evidence="1 2" key="1">
    <citation type="submission" date="2016-10" db="EMBL/GenBank/DDBJ databases">
        <authorList>
            <person name="de Groot N.N."/>
        </authorList>
    </citation>
    <scope>NUCLEOTIDE SEQUENCE [LARGE SCALE GENOMIC DNA]</scope>
    <source>
        <strain evidence="1 2">MP1X4</strain>
    </source>
</reference>
<proteinExistence type="predicted"/>
<protein>
    <recommendedName>
        <fullName evidence="3">Outer membrane protein beta-barrel domain-containing protein</fullName>
    </recommendedName>
</protein>
<evidence type="ECO:0000313" key="2">
    <source>
        <dbReference type="Proteomes" id="UP000199679"/>
    </source>
</evidence>
<dbReference type="STRING" id="652787.SAMN05216490_4075"/>
<evidence type="ECO:0008006" key="3">
    <source>
        <dbReference type="Google" id="ProtNLM"/>
    </source>
</evidence>
<gene>
    <name evidence="1" type="ORF">SAMN05216490_4075</name>
</gene>
<dbReference type="OrthoDB" id="662468at2"/>
<keyword evidence="2" id="KW-1185">Reference proteome</keyword>
<dbReference type="RefSeq" id="WP_091377329.1">
    <property type="nucleotide sequence ID" value="NZ_LT629740.1"/>
</dbReference>
<dbReference type="EMBL" id="LT629740">
    <property type="protein sequence ID" value="SDT56620.1"/>
    <property type="molecule type" value="Genomic_DNA"/>
</dbReference>
<dbReference type="Proteomes" id="UP000199679">
    <property type="component" value="Chromosome I"/>
</dbReference>
<accession>A0A1H2BE89</accession>
<sequence length="201" mass="22083">MKKNLQTRSGKIILTIIIIAGALMPQLANAQVKVVPPDSIEYQGALYQKAKAKSAYPKVVGYVSFILPLETLTLSTGKFTPNFSNHTTTIGFPVGVNVLYSDKFGFSYEFTPNIKASGGSSKMNDILFDPGTMFRFQHGFTLISRLAFDTNGRYGFTPVFNQVYARTKAVNYFVALSLPTRFGNSEAASLGLNMQIGFTFN</sequence>
<organism evidence="1 2">
    <name type="scientific">Mucilaginibacter mallensis</name>
    <dbReference type="NCBI Taxonomy" id="652787"/>
    <lineage>
        <taxon>Bacteria</taxon>
        <taxon>Pseudomonadati</taxon>
        <taxon>Bacteroidota</taxon>
        <taxon>Sphingobacteriia</taxon>
        <taxon>Sphingobacteriales</taxon>
        <taxon>Sphingobacteriaceae</taxon>
        <taxon>Mucilaginibacter</taxon>
    </lineage>
</organism>
<name>A0A1H2BE89_MUCMA</name>
<evidence type="ECO:0000313" key="1">
    <source>
        <dbReference type="EMBL" id="SDT56620.1"/>
    </source>
</evidence>
<dbReference type="AlphaFoldDB" id="A0A1H2BE89"/>